<sequence length="121" mass="13445">MSYKIFLFIIILILFPKFIHAQLYFDMQHSLSNDASPGIFSVSIIIINHSGFDMDYASSSLNTGEWIIVACNPENFQTITNGQTLNIAAISTKEFIGYSGMKGSIIYNVMNGPSPTPITFH</sequence>
<name>A0A8H3MCJ7_9GLOM</name>
<protein>
    <submittedName>
        <fullName evidence="2">Uncharacterized protein</fullName>
    </submittedName>
</protein>
<dbReference type="EMBL" id="BLAL01000315">
    <property type="protein sequence ID" value="GET02828.1"/>
    <property type="molecule type" value="Genomic_DNA"/>
</dbReference>
<reference evidence="2" key="1">
    <citation type="submission" date="2019-10" db="EMBL/GenBank/DDBJ databases">
        <title>Conservation and host-specific expression of non-tandemly repeated heterogenous ribosome RNA gene in arbuscular mycorrhizal fungi.</title>
        <authorList>
            <person name="Maeda T."/>
            <person name="Kobayashi Y."/>
            <person name="Nakagawa T."/>
            <person name="Ezawa T."/>
            <person name="Yamaguchi K."/>
            <person name="Bino T."/>
            <person name="Nishimoto Y."/>
            <person name="Shigenobu S."/>
            <person name="Kawaguchi M."/>
        </authorList>
    </citation>
    <scope>NUCLEOTIDE SEQUENCE</scope>
    <source>
        <strain evidence="2">HR1</strain>
    </source>
</reference>
<evidence type="ECO:0000313" key="3">
    <source>
        <dbReference type="Proteomes" id="UP000615446"/>
    </source>
</evidence>
<dbReference type="Proteomes" id="UP000615446">
    <property type="component" value="Unassembled WGS sequence"/>
</dbReference>
<accession>A0A8H3MCJ7</accession>
<feature type="signal peptide" evidence="1">
    <location>
        <begin position="1"/>
        <end position="21"/>
    </location>
</feature>
<dbReference type="Gene3D" id="2.60.270.50">
    <property type="match status" value="1"/>
</dbReference>
<dbReference type="OrthoDB" id="10498458at2759"/>
<organism evidence="2 3">
    <name type="scientific">Rhizophagus clarus</name>
    <dbReference type="NCBI Taxonomy" id="94130"/>
    <lineage>
        <taxon>Eukaryota</taxon>
        <taxon>Fungi</taxon>
        <taxon>Fungi incertae sedis</taxon>
        <taxon>Mucoromycota</taxon>
        <taxon>Glomeromycotina</taxon>
        <taxon>Glomeromycetes</taxon>
        <taxon>Glomerales</taxon>
        <taxon>Glomeraceae</taxon>
        <taxon>Rhizophagus</taxon>
    </lineage>
</organism>
<gene>
    <name evidence="2" type="ORF">RCL2_002919700</name>
</gene>
<comment type="caution">
    <text evidence="2">The sequence shown here is derived from an EMBL/GenBank/DDBJ whole genome shotgun (WGS) entry which is preliminary data.</text>
</comment>
<evidence type="ECO:0000313" key="2">
    <source>
        <dbReference type="EMBL" id="GET02828.1"/>
    </source>
</evidence>
<keyword evidence="1" id="KW-0732">Signal</keyword>
<proteinExistence type="predicted"/>
<evidence type="ECO:0000256" key="1">
    <source>
        <dbReference type="SAM" id="SignalP"/>
    </source>
</evidence>
<feature type="chain" id="PRO_5034643375" evidence="1">
    <location>
        <begin position="22"/>
        <end position="121"/>
    </location>
</feature>
<dbReference type="AlphaFoldDB" id="A0A8H3MCJ7"/>